<reference evidence="2 3" key="1">
    <citation type="submission" date="2019-01" db="EMBL/GenBank/DDBJ databases">
        <title>A draft genome assembly of the solar-powered sea slug Elysia chlorotica.</title>
        <authorList>
            <person name="Cai H."/>
            <person name="Li Q."/>
            <person name="Fang X."/>
            <person name="Li J."/>
            <person name="Curtis N.E."/>
            <person name="Altenburger A."/>
            <person name="Shibata T."/>
            <person name="Feng M."/>
            <person name="Maeda T."/>
            <person name="Schwartz J.A."/>
            <person name="Shigenobu S."/>
            <person name="Lundholm N."/>
            <person name="Nishiyama T."/>
            <person name="Yang H."/>
            <person name="Hasebe M."/>
            <person name="Li S."/>
            <person name="Pierce S.K."/>
            <person name="Wang J."/>
        </authorList>
    </citation>
    <scope>NUCLEOTIDE SEQUENCE [LARGE SCALE GENOMIC DNA]</scope>
    <source>
        <strain evidence="2">EC2010</strain>
        <tissue evidence="2">Whole organism of an adult</tissue>
    </source>
</reference>
<dbReference type="OrthoDB" id="6141383at2759"/>
<feature type="compositionally biased region" description="Low complexity" evidence="1">
    <location>
        <begin position="35"/>
        <end position="68"/>
    </location>
</feature>
<feature type="region of interest" description="Disordered" evidence="1">
    <location>
        <begin position="1"/>
        <end position="80"/>
    </location>
</feature>
<dbReference type="AlphaFoldDB" id="A0A433TI15"/>
<comment type="caution">
    <text evidence="2">The sequence shown here is derived from an EMBL/GenBank/DDBJ whole genome shotgun (WGS) entry which is preliminary data.</text>
</comment>
<protein>
    <submittedName>
        <fullName evidence="2">Uncharacterized protein</fullName>
    </submittedName>
</protein>
<accession>A0A433TI15</accession>
<evidence type="ECO:0000256" key="1">
    <source>
        <dbReference type="SAM" id="MobiDB-lite"/>
    </source>
</evidence>
<gene>
    <name evidence="2" type="ORF">EGW08_011018</name>
</gene>
<sequence length="219" mass="24216">MPGDARQYSTRDVVLKKGPEEFRTPGQDKDRVDESNSNTTADNNNTNNNSNVINNSGNSGSSSNYNGNNGKGHYGHRESETNHLRSITTIHENRRASDENSQAVGYNKNSSSSNNNNSNSKNHYDNMTRENGVVAPLNKNGSADGQTKAVAVYERSFNKPVKGEKVSNQLRDAIHNHLDPLLYNKPRVTDLGQVIRPSDAQRLANILLIRLGGCLKYYL</sequence>
<organism evidence="2 3">
    <name type="scientific">Elysia chlorotica</name>
    <name type="common">Eastern emerald elysia</name>
    <name type="synonym">Sea slug</name>
    <dbReference type="NCBI Taxonomy" id="188477"/>
    <lineage>
        <taxon>Eukaryota</taxon>
        <taxon>Metazoa</taxon>
        <taxon>Spiralia</taxon>
        <taxon>Lophotrochozoa</taxon>
        <taxon>Mollusca</taxon>
        <taxon>Gastropoda</taxon>
        <taxon>Heterobranchia</taxon>
        <taxon>Euthyneura</taxon>
        <taxon>Panpulmonata</taxon>
        <taxon>Sacoglossa</taxon>
        <taxon>Placobranchoidea</taxon>
        <taxon>Plakobranchidae</taxon>
        <taxon>Elysia</taxon>
    </lineage>
</organism>
<evidence type="ECO:0000313" key="2">
    <source>
        <dbReference type="EMBL" id="RUS81224.1"/>
    </source>
</evidence>
<keyword evidence="3" id="KW-1185">Reference proteome</keyword>
<name>A0A433TI15_ELYCH</name>
<dbReference type="EMBL" id="RQTK01000349">
    <property type="protein sequence ID" value="RUS81224.1"/>
    <property type="molecule type" value="Genomic_DNA"/>
</dbReference>
<evidence type="ECO:0000313" key="3">
    <source>
        <dbReference type="Proteomes" id="UP000271974"/>
    </source>
</evidence>
<dbReference type="Proteomes" id="UP000271974">
    <property type="component" value="Unassembled WGS sequence"/>
</dbReference>
<proteinExistence type="predicted"/>
<feature type="compositionally biased region" description="Low complexity" evidence="1">
    <location>
        <begin position="107"/>
        <end position="121"/>
    </location>
</feature>
<feature type="region of interest" description="Disordered" evidence="1">
    <location>
        <begin position="92"/>
        <end position="124"/>
    </location>
</feature>
<feature type="compositionally biased region" description="Basic and acidic residues" evidence="1">
    <location>
        <begin position="13"/>
        <end position="34"/>
    </location>
</feature>